<dbReference type="Pfam" id="PF04195">
    <property type="entry name" value="Transposase_28"/>
    <property type="match status" value="1"/>
</dbReference>
<dbReference type="PANTHER" id="PTHR33026">
    <property type="entry name" value="OS06G0360600 PROTEIN"/>
    <property type="match status" value="1"/>
</dbReference>
<feature type="domain" description="Transposase (putative) gypsy type" evidence="2">
    <location>
        <begin position="30"/>
        <end position="68"/>
    </location>
</feature>
<evidence type="ECO:0000259" key="2">
    <source>
        <dbReference type="Pfam" id="PF04195"/>
    </source>
</evidence>
<dbReference type="EMBL" id="JAUUTY010000004">
    <property type="protein sequence ID" value="KAK1650103.1"/>
    <property type="molecule type" value="Genomic_DNA"/>
</dbReference>
<keyword evidence="4" id="KW-1185">Reference proteome</keyword>
<feature type="compositionally biased region" description="Low complexity" evidence="1">
    <location>
        <begin position="302"/>
        <end position="311"/>
    </location>
</feature>
<accession>A0AAD8WBF0</accession>
<evidence type="ECO:0000313" key="4">
    <source>
        <dbReference type="Proteomes" id="UP001231189"/>
    </source>
</evidence>
<evidence type="ECO:0000313" key="3">
    <source>
        <dbReference type="EMBL" id="KAK1650103.1"/>
    </source>
</evidence>
<comment type="caution">
    <text evidence="3">The sequence shown here is derived from an EMBL/GenBank/DDBJ whole genome shotgun (WGS) entry which is preliminary data.</text>
</comment>
<name>A0AAD8WBF0_LOLMU</name>
<gene>
    <name evidence="3" type="ORF">QYE76_067908</name>
</gene>
<reference evidence="3" key="1">
    <citation type="submission" date="2023-07" db="EMBL/GenBank/DDBJ databases">
        <title>A chromosome-level genome assembly of Lolium multiflorum.</title>
        <authorList>
            <person name="Chen Y."/>
            <person name="Copetti D."/>
            <person name="Kolliker R."/>
            <person name="Studer B."/>
        </authorList>
    </citation>
    <scope>NUCLEOTIDE SEQUENCE</scope>
    <source>
        <strain evidence="3">02402/16</strain>
        <tissue evidence="3">Leaf</tissue>
    </source>
</reference>
<dbReference type="Proteomes" id="UP001231189">
    <property type="component" value="Unassembled WGS sequence"/>
</dbReference>
<feature type="region of interest" description="Disordered" evidence="1">
    <location>
        <begin position="237"/>
        <end position="362"/>
    </location>
</feature>
<feature type="compositionally biased region" description="Polar residues" evidence="1">
    <location>
        <begin position="326"/>
        <end position="336"/>
    </location>
</feature>
<protein>
    <recommendedName>
        <fullName evidence="2">Transposase (putative) gypsy type domain-containing protein</fullName>
    </recommendedName>
</protein>
<dbReference type="AlphaFoldDB" id="A0AAD8WBF0"/>
<dbReference type="InterPro" id="IPR007321">
    <property type="entry name" value="Transposase_28"/>
</dbReference>
<proteinExistence type="predicted"/>
<dbReference type="PANTHER" id="PTHR33026:SF7">
    <property type="entry name" value="OS03G0100275 PROTEIN"/>
    <property type="match status" value="1"/>
</dbReference>
<organism evidence="3 4">
    <name type="scientific">Lolium multiflorum</name>
    <name type="common">Italian ryegrass</name>
    <name type="synonym">Lolium perenne subsp. multiflorum</name>
    <dbReference type="NCBI Taxonomy" id="4521"/>
    <lineage>
        <taxon>Eukaryota</taxon>
        <taxon>Viridiplantae</taxon>
        <taxon>Streptophyta</taxon>
        <taxon>Embryophyta</taxon>
        <taxon>Tracheophyta</taxon>
        <taxon>Spermatophyta</taxon>
        <taxon>Magnoliopsida</taxon>
        <taxon>Liliopsida</taxon>
        <taxon>Poales</taxon>
        <taxon>Poaceae</taxon>
        <taxon>BOP clade</taxon>
        <taxon>Pooideae</taxon>
        <taxon>Poodae</taxon>
        <taxon>Poeae</taxon>
        <taxon>Poeae Chloroplast Group 2 (Poeae type)</taxon>
        <taxon>Loliodinae</taxon>
        <taxon>Loliinae</taxon>
        <taxon>Lolium</taxon>
    </lineage>
</organism>
<evidence type="ECO:0000256" key="1">
    <source>
        <dbReference type="SAM" id="MobiDB-lite"/>
    </source>
</evidence>
<sequence length="362" mass="40535">MCYLPKPTGEQWLSNTKSREAAKTVGWALLHQLTPNSILHISIFITLCECFLGTPPNCGLWKRIFLVRRNSSHNTAYNVGGVVIYVRPDVEYFDVKFPDSVQGWRKRWLYIREEDVDSQEYNIAPFDGSEKILRRGSWDAKATDEEKIATEALMKRIHGLQNTRGKELSGIQITAYFLRIRVQPLQARKNPLWMYAGDKDVDRLSKDLSVKDLEKLVRKISSLSKKDAIPTSCRVEPYSGTNALPKKHQVISSLPPLPEGGKVEERTVVTNDTQGISCPESEVTRSQKSAVSSERETESEASESAHSIPSAVSPRNKRKRGDVEDSGTSKLSSSPAEETAPEGTSPEEEETFNTYDDALVSS</sequence>